<reference evidence="9" key="2">
    <citation type="journal article" date="2021" name="PeerJ">
        <title>Extensive microbial diversity within the chicken gut microbiome revealed by metagenomics and culture.</title>
        <authorList>
            <person name="Gilroy R."/>
            <person name="Ravi A."/>
            <person name="Getino M."/>
            <person name="Pursley I."/>
            <person name="Horton D.L."/>
            <person name="Alikhan N.F."/>
            <person name="Baker D."/>
            <person name="Gharbi K."/>
            <person name="Hall N."/>
            <person name="Watson M."/>
            <person name="Adriaenssens E.M."/>
            <person name="Foster-Nyarko E."/>
            <person name="Jarju S."/>
            <person name="Secka A."/>
            <person name="Antonio M."/>
            <person name="Oren A."/>
            <person name="Chaudhuri R.R."/>
            <person name="La Ragione R."/>
            <person name="Hildebrand F."/>
            <person name="Pallen M.J."/>
        </authorList>
    </citation>
    <scope>NUCLEOTIDE SEQUENCE</scope>
    <source>
        <strain evidence="9">USAMLcec12-2067</strain>
    </source>
</reference>
<evidence type="ECO:0000313" key="9">
    <source>
        <dbReference type="EMBL" id="HJH44223.1"/>
    </source>
</evidence>
<dbReference type="Gene3D" id="2.10.109.10">
    <property type="entry name" value="Umud Fragment, subunit A"/>
    <property type="match status" value="1"/>
</dbReference>
<keyword evidence="7" id="KW-1133">Transmembrane helix</keyword>
<dbReference type="EMBL" id="PPEL01000042">
    <property type="protein sequence ID" value="PNV65204.1"/>
    <property type="molecule type" value="Genomic_DNA"/>
</dbReference>
<dbReference type="GO" id="GO:0005886">
    <property type="term" value="C:plasma membrane"/>
    <property type="evidence" value="ECO:0007669"/>
    <property type="project" value="UniProtKB-SubCell"/>
</dbReference>
<keyword evidence="7" id="KW-0645">Protease</keyword>
<gene>
    <name evidence="10" type="primary">lepB</name>
    <name evidence="10" type="ORF">C2L80_07895</name>
    <name evidence="9" type="ORF">K8V16_10585</name>
</gene>
<keyword evidence="11" id="KW-1185">Reference proteome</keyword>
<feature type="active site" evidence="6">
    <location>
        <position position="92"/>
    </location>
</feature>
<protein>
    <recommendedName>
        <fullName evidence="4 7">Signal peptidase I</fullName>
        <ecNumber evidence="4 7">3.4.21.89</ecNumber>
    </recommendedName>
</protein>
<evidence type="ECO:0000313" key="10">
    <source>
        <dbReference type="EMBL" id="PNV65204.1"/>
    </source>
</evidence>
<keyword evidence="5 7" id="KW-0378">Hydrolase</keyword>
<comment type="similarity">
    <text evidence="3 7">Belongs to the peptidase S26 family.</text>
</comment>
<evidence type="ECO:0000256" key="7">
    <source>
        <dbReference type="RuleBase" id="RU362042"/>
    </source>
</evidence>
<comment type="subcellular location">
    <subcellularLocation>
        <location evidence="2">Cell membrane</location>
        <topology evidence="2">Single-pass type II membrane protein</topology>
    </subcellularLocation>
    <subcellularLocation>
        <location evidence="7">Membrane</location>
        <topology evidence="7">Single-pass type II membrane protein</topology>
    </subcellularLocation>
</comment>
<accession>A0A2K2U4L0</accession>
<keyword evidence="7" id="KW-0812">Transmembrane</keyword>
<evidence type="ECO:0000256" key="6">
    <source>
        <dbReference type="PIRSR" id="PIRSR600223-1"/>
    </source>
</evidence>
<evidence type="ECO:0000256" key="3">
    <source>
        <dbReference type="ARBA" id="ARBA00009370"/>
    </source>
</evidence>
<dbReference type="InterPro" id="IPR000223">
    <property type="entry name" value="Pept_S26A_signal_pept_1"/>
</dbReference>
<feature type="active site" evidence="6">
    <location>
        <position position="49"/>
    </location>
</feature>
<dbReference type="SUPFAM" id="SSF51306">
    <property type="entry name" value="LexA/Signal peptidase"/>
    <property type="match status" value="1"/>
</dbReference>
<dbReference type="EMBL" id="DYZL01000209">
    <property type="protein sequence ID" value="HJH44223.1"/>
    <property type="molecule type" value="Genomic_DNA"/>
</dbReference>
<feature type="domain" description="Peptidase S26" evidence="8">
    <location>
        <begin position="22"/>
        <end position="179"/>
    </location>
</feature>
<name>A0A2K2U4L0_9ACTN</name>
<dbReference type="NCBIfam" id="TIGR02227">
    <property type="entry name" value="sigpep_I_bact"/>
    <property type="match status" value="1"/>
</dbReference>
<dbReference type="InterPro" id="IPR036286">
    <property type="entry name" value="LexA/Signal_pep-like_sf"/>
</dbReference>
<evidence type="ECO:0000259" key="8">
    <source>
        <dbReference type="Pfam" id="PF10502"/>
    </source>
</evidence>
<dbReference type="RefSeq" id="WP_092198405.1">
    <property type="nucleotide sequence ID" value="NZ_DBEYRC010000027.1"/>
</dbReference>
<organism evidence="10 11">
    <name type="scientific">Rubneribacter badeniensis</name>
    <dbReference type="NCBI Taxonomy" id="2070688"/>
    <lineage>
        <taxon>Bacteria</taxon>
        <taxon>Bacillati</taxon>
        <taxon>Actinomycetota</taxon>
        <taxon>Coriobacteriia</taxon>
        <taxon>Eggerthellales</taxon>
        <taxon>Eggerthellaceae</taxon>
        <taxon>Rubneribacter</taxon>
    </lineage>
</organism>
<dbReference type="Proteomes" id="UP000789325">
    <property type="component" value="Unassembled WGS sequence"/>
</dbReference>
<dbReference type="PANTHER" id="PTHR43390:SF1">
    <property type="entry name" value="CHLOROPLAST PROCESSING PEPTIDASE"/>
    <property type="match status" value="1"/>
</dbReference>
<evidence type="ECO:0000313" key="11">
    <source>
        <dbReference type="Proteomes" id="UP000236488"/>
    </source>
</evidence>
<keyword evidence="7" id="KW-0472">Membrane</keyword>
<comment type="caution">
    <text evidence="10">The sequence shown here is derived from an EMBL/GenBank/DDBJ whole genome shotgun (WGS) entry which is preliminary data.</text>
</comment>
<dbReference type="InterPro" id="IPR019758">
    <property type="entry name" value="Pept_S26A_signal_pept_1_CS"/>
</dbReference>
<dbReference type="PROSITE" id="PS00761">
    <property type="entry name" value="SPASE_I_3"/>
    <property type="match status" value="1"/>
</dbReference>
<dbReference type="GO" id="GO:0004252">
    <property type="term" value="F:serine-type endopeptidase activity"/>
    <property type="evidence" value="ECO:0007669"/>
    <property type="project" value="InterPro"/>
</dbReference>
<evidence type="ECO:0000256" key="4">
    <source>
        <dbReference type="ARBA" id="ARBA00013208"/>
    </source>
</evidence>
<sequence length="188" mass="20922">MDSGQHADRQSPGALRTFLGLLVMVAFVLGLSWFLRTFLLQAYEIPSGSMEETIMTGDMVFAEKVSYRFRDPEPGDIVTFQDPEIPGRILIKRCIAVGGQTVDINDEDGLVYVDGEPLAEPYTDGKPSYRLASDVTYPYTVPEGHVWVMGDNRTNSQDSRFFGSIPISSVTGRGALVYWPLNDFKLLD</sequence>
<evidence type="ECO:0000256" key="2">
    <source>
        <dbReference type="ARBA" id="ARBA00004401"/>
    </source>
</evidence>
<dbReference type="PANTHER" id="PTHR43390">
    <property type="entry name" value="SIGNAL PEPTIDASE I"/>
    <property type="match status" value="1"/>
</dbReference>
<evidence type="ECO:0000256" key="1">
    <source>
        <dbReference type="ARBA" id="ARBA00000677"/>
    </source>
</evidence>
<dbReference type="GO" id="GO:0006465">
    <property type="term" value="P:signal peptide processing"/>
    <property type="evidence" value="ECO:0007669"/>
    <property type="project" value="InterPro"/>
</dbReference>
<dbReference type="GO" id="GO:0009003">
    <property type="term" value="F:signal peptidase activity"/>
    <property type="evidence" value="ECO:0007669"/>
    <property type="project" value="UniProtKB-EC"/>
</dbReference>
<comment type="catalytic activity">
    <reaction evidence="1 7">
        <text>Cleavage of hydrophobic, N-terminal signal or leader sequences from secreted and periplasmic proteins.</text>
        <dbReference type="EC" id="3.4.21.89"/>
    </reaction>
</comment>
<feature type="transmembrane region" description="Helical" evidence="7">
    <location>
        <begin position="15"/>
        <end position="35"/>
    </location>
</feature>
<reference evidence="9" key="3">
    <citation type="submission" date="2021-09" db="EMBL/GenBank/DDBJ databases">
        <authorList>
            <person name="Gilroy R."/>
        </authorList>
    </citation>
    <scope>NUCLEOTIDE SEQUENCE</scope>
    <source>
        <strain evidence="9">USAMLcec12-2067</strain>
    </source>
</reference>
<reference evidence="10 11" key="1">
    <citation type="journal article" date="2018" name="Int. J. Syst. Evol. Microbiol.">
        <title>Rubneribacter badeniensis gen. nov., sp. nov. and Enteroscipio rubneri gen. nov., sp. nov., new members of the Eggerthellaceae isolated from human faeces.</title>
        <authorList>
            <person name="Danylec N."/>
            <person name="Gobl A."/>
            <person name="Stoll D.A."/>
            <person name="Hetzer B."/>
            <person name="Kulling S.E."/>
            <person name="Huch M."/>
        </authorList>
    </citation>
    <scope>NUCLEOTIDE SEQUENCE [LARGE SCALE GENOMIC DNA]</scope>
    <source>
        <strain evidence="10 11">ResAG-85</strain>
    </source>
</reference>
<dbReference type="InterPro" id="IPR019533">
    <property type="entry name" value="Peptidase_S26"/>
</dbReference>
<dbReference type="CDD" id="cd06530">
    <property type="entry name" value="S26_SPase_I"/>
    <property type="match status" value="1"/>
</dbReference>
<dbReference type="Pfam" id="PF10502">
    <property type="entry name" value="Peptidase_S26"/>
    <property type="match status" value="1"/>
</dbReference>
<evidence type="ECO:0000256" key="5">
    <source>
        <dbReference type="ARBA" id="ARBA00022801"/>
    </source>
</evidence>
<proteinExistence type="inferred from homology"/>
<dbReference type="Proteomes" id="UP000236488">
    <property type="component" value="Unassembled WGS sequence"/>
</dbReference>
<dbReference type="AlphaFoldDB" id="A0A2K2U4L0"/>
<dbReference type="EC" id="3.4.21.89" evidence="4 7"/>
<dbReference type="PRINTS" id="PR00727">
    <property type="entry name" value="LEADERPTASE"/>
</dbReference>